<dbReference type="InterPro" id="IPR013094">
    <property type="entry name" value="AB_hydrolase_3"/>
</dbReference>
<dbReference type="Gene3D" id="3.40.50.1820">
    <property type="entry name" value="alpha/beta hydrolase"/>
    <property type="match status" value="1"/>
</dbReference>
<dbReference type="AlphaFoldDB" id="A0ABC8J4I4"/>
<organism evidence="3 4">
    <name type="scientific">Eruca vesicaria subsp. sativa</name>
    <name type="common">Garden rocket</name>
    <name type="synonym">Eruca sativa</name>
    <dbReference type="NCBI Taxonomy" id="29727"/>
    <lineage>
        <taxon>Eukaryota</taxon>
        <taxon>Viridiplantae</taxon>
        <taxon>Streptophyta</taxon>
        <taxon>Embryophyta</taxon>
        <taxon>Tracheophyta</taxon>
        <taxon>Spermatophyta</taxon>
        <taxon>Magnoliopsida</taxon>
        <taxon>eudicotyledons</taxon>
        <taxon>Gunneridae</taxon>
        <taxon>Pentapetalae</taxon>
        <taxon>rosids</taxon>
        <taxon>malvids</taxon>
        <taxon>Brassicales</taxon>
        <taxon>Brassicaceae</taxon>
        <taxon>Brassiceae</taxon>
        <taxon>Eruca</taxon>
    </lineage>
</organism>
<dbReference type="PANTHER" id="PTHR23024:SF546">
    <property type="entry name" value="CARBOXYLESTERASE 120-RELATED"/>
    <property type="match status" value="1"/>
</dbReference>
<dbReference type="SUPFAM" id="SSF53474">
    <property type="entry name" value="alpha/beta-Hydrolases"/>
    <property type="match status" value="1"/>
</dbReference>
<dbReference type="EMBL" id="CAKOAT010076933">
    <property type="protein sequence ID" value="CAH8313145.1"/>
    <property type="molecule type" value="Genomic_DNA"/>
</dbReference>
<gene>
    <name evidence="3" type="ORF">ERUC_LOCUS6569</name>
</gene>
<dbReference type="Pfam" id="PF07859">
    <property type="entry name" value="Abhydrolase_3"/>
    <property type="match status" value="1"/>
</dbReference>
<dbReference type="PANTHER" id="PTHR23024">
    <property type="entry name" value="ARYLACETAMIDE DEACETYLASE"/>
    <property type="match status" value="1"/>
</dbReference>
<name>A0ABC8J4I4_ERUVS</name>
<accession>A0ABC8J4I4</accession>
<reference evidence="3 4" key="1">
    <citation type="submission" date="2022-03" db="EMBL/GenBank/DDBJ databases">
        <authorList>
            <person name="Macdonald S."/>
            <person name="Ahmed S."/>
            <person name="Newling K."/>
        </authorList>
    </citation>
    <scope>NUCLEOTIDE SEQUENCE [LARGE SCALE GENOMIC DNA]</scope>
</reference>
<proteinExistence type="inferred from homology"/>
<dbReference type="InterPro" id="IPR050466">
    <property type="entry name" value="Carboxylest/Gibb_receptor"/>
</dbReference>
<dbReference type="Proteomes" id="UP001642260">
    <property type="component" value="Unassembled WGS sequence"/>
</dbReference>
<dbReference type="InterPro" id="IPR029058">
    <property type="entry name" value="AB_hydrolase_fold"/>
</dbReference>
<evidence type="ECO:0000256" key="1">
    <source>
        <dbReference type="ARBA" id="ARBA00010515"/>
    </source>
</evidence>
<protein>
    <recommendedName>
        <fullName evidence="2">Alpha/beta hydrolase fold-3 domain-containing protein</fullName>
    </recommendedName>
</protein>
<feature type="domain" description="Alpha/beta hydrolase fold-3" evidence="2">
    <location>
        <begin position="82"/>
        <end position="288"/>
    </location>
</feature>
<evidence type="ECO:0000313" key="4">
    <source>
        <dbReference type="Proteomes" id="UP001642260"/>
    </source>
</evidence>
<comment type="similarity">
    <text evidence="1">Belongs to the 'GDXG' lipolytic enzyme family.</text>
</comment>
<comment type="caution">
    <text evidence="3">The sequence shown here is derived from an EMBL/GenBank/DDBJ whole genome shotgun (WGS) entry which is preliminary data.</text>
</comment>
<evidence type="ECO:0000313" key="3">
    <source>
        <dbReference type="EMBL" id="CAH8313145.1"/>
    </source>
</evidence>
<sequence>MSGSSQASDLYARMGFIKNQDGTITRDPTKPRGVRAPATPDPFPQVISKDFVVNHSKSTWMRVYVPTTAPYGGVSPKKLPLVVYYHGGGFIGQGFDLEPVHDFCNRLALQSNAVIASASYRLAPEFKLPAAYDDGEDALIWIKYSADEEWIKSYADISNVFLMGSNAGGNLAYNVWLRPAVRELAPLRIRGLILHDPFFGGEKRCKSEIRNVNDKFLPPILTDIWWNLCLPDGADRDHKYSNPTVGDDMEKIGRLGWKAMVTGKVEGRALIDRQRDVAKLMKEKGVDVVEGFTDDDVLASIRTFIYSSAQLRFF</sequence>
<keyword evidence="4" id="KW-1185">Reference proteome</keyword>
<evidence type="ECO:0000259" key="2">
    <source>
        <dbReference type="Pfam" id="PF07859"/>
    </source>
</evidence>